<gene>
    <name evidence="1" type="ORF">FOA19_03625</name>
</gene>
<name>A0A5B6TK64_9BACT</name>
<accession>A0A5B6TK64</accession>
<sequence>MEAEIQKFKLKGRVYLWKYKELENRYPGWNLATDADGCDSLVKLLNLMDTSELPSKKTVPTEVPTKLQLKVPNYQQGLASWRAAKYLTLNFKKQGQISEWNITENGEEVEVRFGVGKLNQLRTAIAGIPQGKGDFAISDSDEENILYFWWNLEN</sequence>
<dbReference type="Proteomes" id="UP000324133">
    <property type="component" value="Unassembled WGS sequence"/>
</dbReference>
<proteinExistence type="predicted"/>
<dbReference type="OrthoDB" id="1432296at2"/>
<evidence type="ECO:0000313" key="1">
    <source>
        <dbReference type="EMBL" id="KAA3439777.1"/>
    </source>
</evidence>
<organism evidence="1 2">
    <name type="scientific">Rufibacter hautae</name>
    <dbReference type="NCBI Taxonomy" id="2595005"/>
    <lineage>
        <taxon>Bacteria</taxon>
        <taxon>Pseudomonadati</taxon>
        <taxon>Bacteroidota</taxon>
        <taxon>Cytophagia</taxon>
        <taxon>Cytophagales</taxon>
        <taxon>Hymenobacteraceae</taxon>
        <taxon>Rufibacter</taxon>
    </lineage>
</organism>
<dbReference type="RefSeq" id="WP_149089417.1">
    <property type="nucleotide sequence ID" value="NZ_VKKY01000001.1"/>
</dbReference>
<reference evidence="1 2" key="1">
    <citation type="submission" date="2019-07" db="EMBL/GenBank/DDBJ databases">
        <title>Rufibacter sp. nov., isolated from lake sediment.</title>
        <authorList>
            <person name="Qu J.-H."/>
        </authorList>
    </citation>
    <scope>NUCLEOTIDE SEQUENCE [LARGE SCALE GENOMIC DNA]</scope>
    <source>
        <strain evidence="1 2">NBS58-1</strain>
    </source>
</reference>
<evidence type="ECO:0000313" key="2">
    <source>
        <dbReference type="Proteomes" id="UP000324133"/>
    </source>
</evidence>
<comment type="caution">
    <text evidence="1">The sequence shown here is derived from an EMBL/GenBank/DDBJ whole genome shotgun (WGS) entry which is preliminary data.</text>
</comment>
<dbReference type="AlphaFoldDB" id="A0A5B6TK64"/>
<keyword evidence="2" id="KW-1185">Reference proteome</keyword>
<dbReference type="EMBL" id="VKKY01000001">
    <property type="protein sequence ID" value="KAA3439777.1"/>
    <property type="molecule type" value="Genomic_DNA"/>
</dbReference>
<protein>
    <submittedName>
        <fullName evidence="1">Uncharacterized protein</fullName>
    </submittedName>
</protein>